<dbReference type="PANTHER" id="PTHR43326">
    <property type="entry name" value="METHIONYL-TRNA SYNTHETASE"/>
    <property type="match status" value="1"/>
</dbReference>
<evidence type="ECO:0000256" key="7">
    <source>
        <dbReference type="ARBA" id="ARBA00022917"/>
    </source>
</evidence>
<dbReference type="Gene3D" id="3.40.50.620">
    <property type="entry name" value="HUPs"/>
    <property type="match status" value="1"/>
</dbReference>
<comment type="caution">
    <text evidence="12">The sequence shown here is derived from an EMBL/GenBank/DDBJ whole genome shotgun (WGS) entry which is preliminary data.</text>
</comment>
<comment type="similarity">
    <text evidence="10">Belongs to the class-I aminoacyl-tRNA synthetase family.</text>
</comment>
<dbReference type="Pfam" id="PF09334">
    <property type="entry name" value="tRNA-synt_1g"/>
    <property type="match status" value="2"/>
</dbReference>
<dbReference type="NCBIfam" id="TIGR00398">
    <property type="entry name" value="metG"/>
    <property type="match status" value="1"/>
</dbReference>
<evidence type="ECO:0000256" key="2">
    <source>
        <dbReference type="ARBA" id="ARBA00012838"/>
    </source>
</evidence>
<dbReference type="PRINTS" id="PR01041">
    <property type="entry name" value="TRNASYNTHMET"/>
</dbReference>
<organism evidence="12 13">
    <name type="scientific">Candidatus Falkowbacteria bacterium CG10_big_fil_rev_8_21_14_0_10_37_14</name>
    <dbReference type="NCBI Taxonomy" id="1974561"/>
    <lineage>
        <taxon>Bacteria</taxon>
        <taxon>Candidatus Falkowiibacteriota</taxon>
    </lineage>
</organism>
<gene>
    <name evidence="12" type="ORF">COT94_02275</name>
</gene>
<evidence type="ECO:0000256" key="4">
    <source>
        <dbReference type="ARBA" id="ARBA00022598"/>
    </source>
</evidence>
<dbReference type="InterPro" id="IPR014758">
    <property type="entry name" value="Met-tRNA_synth"/>
</dbReference>
<evidence type="ECO:0000313" key="12">
    <source>
        <dbReference type="EMBL" id="PIT96067.1"/>
    </source>
</evidence>
<dbReference type="GO" id="GO:0006431">
    <property type="term" value="P:methionyl-tRNA aminoacylation"/>
    <property type="evidence" value="ECO:0007669"/>
    <property type="project" value="InterPro"/>
</dbReference>
<keyword evidence="8 10" id="KW-0030">Aminoacyl-tRNA synthetase</keyword>
<evidence type="ECO:0000313" key="13">
    <source>
        <dbReference type="Proteomes" id="UP000228533"/>
    </source>
</evidence>
<dbReference type="EC" id="6.1.1.10" evidence="2"/>
<evidence type="ECO:0000259" key="11">
    <source>
        <dbReference type="Pfam" id="PF09334"/>
    </source>
</evidence>
<evidence type="ECO:0000256" key="1">
    <source>
        <dbReference type="ARBA" id="ARBA00003314"/>
    </source>
</evidence>
<protein>
    <recommendedName>
        <fullName evidence="3">Methionine--tRNA ligase</fullName>
        <ecNumber evidence="2">6.1.1.10</ecNumber>
    </recommendedName>
    <alternativeName>
        <fullName evidence="9">Methionyl-tRNA synthetase</fullName>
    </alternativeName>
</protein>
<dbReference type="Gene3D" id="1.10.730.10">
    <property type="entry name" value="Isoleucyl-tRNA Synthetase, Domain 1"/>
    <property type="match status" value="1"/>
</dbReference>
<keyword evidence="7 10" id="KW-0648">Protein biosynthesis</keyword>
<dbReference type="InterPro" id="IPR009080">
    <property type="entry name" value="tRNAsynth_Ia_anticodon-bd"/>
</dbReference>
<accession>A0A2M6WTE6</accession>
<dbReference type="GO" id="GO:0005524">
    <property type="term" value="F:ATP binding"/>
    <property type="evidence" value="ECO:0007669"/>
    <property type="project" value="UniProtKB-KW"/>
</dbReference>
<comment type="function">
    <text evidence="1">Is required not only for elongation of protein synthesis but also for the initiation of all mRNA translation through initiator tRNA(fMet) aminoacylation.</text>
</comment>
<keyword evidence="6 10" id="KW-0067">ATP-binding</keyword>
<dbReference type="SUPFAM" id="SSF47323">
    <property type="entry name" value="Anticodon-binding domain of a subclass of class I aminoacyl-tRNA synthetases"/>
    <property type="match status" value="1"/>
</dbReference>
<reference evidence="13" key="1">
    <citation type="submission" date="2017-09" db="EMBL/GenBank/DDBJ databases">
        <title>Depth-based differentiation of microbial function through sediment-hosted aquifers and enrichment of novel symbionts in the deep terrestrial subsurface.</title>
        <authorList>
            <person name="Probst A.J."/>
            <person name="Ladd B."/>
            <person name="Jarett J.K."/>
            <person name="Geller-Mcgrath D.E."/>
            <person name="Sieber C.M.K."/>
            <person name="Emerson J.B."/>
            <person name="Anantharaman K."/>
            <person name="Thomas B.C."/>
            <person name="Malmstrom R."/>
            <person name="Stieglmeier M."/>
            <person name="Klingl A."/>
            <person name="Woyke T."/>
            <person name="Ryan C.M."/>
            <person name="Banfield J.F."/>
        </authorList>
    </citation>
    <scope>NUCLEOTIDE SEQUENCE [LARGE SCALE GENOMIC DNA]</scope>
</reference>
<dbReference type="Gene3D" id="2.170.220.10">
    <property type="match status" value="1"/>
</dbReference>
<feature type="domain" description="Methionyl/Leucyl tRNA synthetase" evidence="11">
    <location>
        <begin position="156"/>
        <end position="374"/>
    </location>
</feature>
<proteinExistence type="inferred from homology"/>
<dbReference type="SUPFAM" id="SSF52374">
    <property type="entry name" value="Nucleotidylyl transferase"/>
    <property type="match status" value="1"/>
</dbReference>
<keyword evidence="4 10" id="KW-0436">Ligase</keyword>
<dbReference type="InterPro" id="IPR033911">
    <property type="entry name" value="MetRS_core"/>
</dbReference>
<evidence type="ECO:0000256" key="9">
    <source>
        <dbReference type="ARBA" id="ARBA00030904"/>
    </source>
</evidence>
<evidence type="ECO:0000256" key="8">
    <source>
        <dbReference type="ARBA" id="ARBA00023146"/>
    </source>
</evidence>
<evidence type="ECO:0000256" key="5">
    <source>
        <dbReference type="ARBA" id="ARBA00022741"/>
    </source>
</evidence>
<dbReference type="GO" id="GO:0004825">
    <property type="term" value="F:methionine-tRNA ligase activity"/>
    <property type="evidence" value="ECO:0007669"/>
    <property type="project" value="UniProtKB-EC"/>
</dbReference>
<evidence type="ECO:0000256" key="10">
    <source>
        <dbReference type="RuleBase" id="RU363039"/>
    </source>
</evidence>
<dbReference type="Proteomes" id="UP000228533">
    <property type="component" value="Unassembled WGS sequence"/>
</dbReference>
<dbReference type="PANTHER" id="PTHR43326:SF1">
    <property type="entry name" value="METHIONINE--TRNA LIGASE, MITOCHONDRIAL"/>
    <property type="match status" value="1"/>
</dbReference>
<feature type="domain" description="Methionyl/Leucyl tRNA synthetase" evidence="11">
    <location>
        <begin position="7"/>
        <end position="148"/>
    </location>
</feature>
<sequence>MKEQNNYYITTTLPYVNAEPHIGFALEIVRADALARWHRSIGDKVFFNTGVDEHGLKIYRKAQELGIEPQIYCDQMAAKFLELKNLLDLSYDSFIRTTDPEHIIAAQEFWKLCEARGDIYKKNYLVKYCVGCELTKTESELVEGKCPDHPNQELETIDEENYFFKFSRYASALLKLYENQAEFVVPAAKLNEIRKFVERGLDDFSVSRLATKMPWGVAVPGDEDQVMYVWFDALVNYISCLGWPNDYKKSLDLVQDDKSYDFARFWPGIQICGKDNLRQQSAMWQAMLLSAGLPTSQQILVNGFITSDGQKMSKSLGNVVSPIELVNNYGTDAVRYFLLAGVNAHEDSDFTKEKFEAVYNADLCNGLGNLNSRISTLFNKFDLDFVKPEKPTETLAKDFEVAMGKADWPKATAVLWNWLKTADEILSNERPWKMEPGEADQCLRPLAENLWSVAYLLQPILPDTSAKLLALWETGKIEKSESLFPRLI</sequence>
<keyword evidence="5 10" id="KW-0547">Nucleotide-binding</keyword>
<dbReference type="InterPro" id="IPR014729">
    <property type="entry name" value="Rossmann-like_a/b/a_fold"/>
</dbReference>
<dbReference type="AlphaFoldDB" id="A0A2M6WTE6"/>
<evidence type="ECO:0000256" key="3">
    <source>
        <dbReference type="ARBA" id="ARBA00018753"/>
    </source>
</evidence>
<evidence type="ECO:0000256" key="6">
    <source>
        <dbReference type="ARBA" id="ARBA00022840"/>
    </source>
</evidence>
<dbReference type="InterPro" id="IPR023457">
    <property type="entry name" value="Met-tRNA_synth_2"/>
</dbReference>
<dbReference type="EMBL" id="PFAM01000013">
    <property type="protein sequence ID" value="PIT96067.1"/>
    <property type="molecule type" value="Genomic_DNA"/>
</dbReference>
<dbReference type="CDD" id="cd00814">
    <property type="entry name" value="MetRS_core"/>
    <property type="match status" value="1"/>
</dbReference>
<dbReference type="InterPro" id="IPR015413">
    <property type="entry name" value="Methionyl/Leucyl_tRNA_Synth"/>
</dbReference>
<name>A0A2M6WTE6_9BACT</name>